<organism evidence="3 4">
    <name type="scientific">Winogradskya consettensis</name>
    <dbReference type="NCBI Taxonomy" id="113560"/>
    <lineage>
        <taxon>Bacteria</taxon>
        <taxon>Bacillati</taxon>
        <taxon>Actinomycetota</taxon>
        <taxon>Actinomycetes</taxon>
        <taxon>Micromonosporales</taxon>
        <taxon>Micromonosporaceae</taxon>
        <taxon>Winogradskya</taxon>
    </lineage>
</organism>
<feature type="region of interest" description="Disordered" evidence="1">
    <location>
        <begin position="62"/>
        <end position="112"/>
    </location>
</feature>
<reference evidence="3" key="1">
    <citation type="submission" date="2021-03" db="EMBL/GenBank/DDBJ databases">
        <title>Whole genome shotgun sequence of Actinoplanes consettensis NBRC 14913.</title>
        <authorList>
            <person name="Komaki H."/>
            <person name="Tamura T."/>
        </authorList>
    </citation>
    <scope>NUCLEOTIDE SEQUENCE</scope>
    <source>
        <strain evidence="3">NBRC 14913</strain>
    </source>
</reference>
<name>A0A919VPD6_9ACTN</name>
<keyword evidence="2" id="KW-0472">Membrane</keyword>
<evidence type="ECO:0000256" key="2">
    <source>
        <dbReference type="SAM" id="Phobius"/>
    </source>
</evidence>
<sequence length="258" mass="26961">MAVLNLGWHIVSTTSTPEARNVPEPRGWRGWDTGVRATVLGTVAGILSLLVAFVAWQWPKSPPGPGPADAVTADAGSADAGSAPSAAHGTAPRPGTSSVPQSPSGPTPAASGEYLFDFTAESGAAFLVAVPRPVRGRDGWTDRPIAISCPSNETGDQEHSITYPVRGRYTEFRADVRPYYPPDADQRSATYVTALTGTLQRDGDLVTAEVGKQQQATAARAQQLTATIDDAEKLTLRVQCSDPNGTIVITGAVLTPAD</sequence>
<proteinExistence type="predicted"/>
<evidence type="ECO:0000313" key="4">
    <source>
        <dbReference type="Proteomes" id="UP000680865"/>
    </source>
</evidence>
<dbReference type="EMBL" id="BOQP01000008">
    <property type="protein sequence ID" value="GIM71037.1"/>
    <property type="molecule type" value="Genomic_DNA"/>
</dbReference>
<keyword evidence="2" id="KW-0812">Transmembrane</keyword>
<evidence type="ECO:0000313" key="3">
    <source>
        <dbReference type="EMBL" id="GIM71037.1"/>
    </source>
</evidence>
<feature type="transmembrane region" description="Helical" evidence="2">
    <location>
        <begin position="35"/>
        <end position="56"/>
    </location>
</feature>
<gene>
    <name evidence="3" type="ORF">Aco04nite_23420</name>
</gene>
<feature type="compositionally biased region" description="Polar residues" evidence="1">
    <location>
        <begin position="95"/>
        <end position="104"/>
    </location>
</feature>
<comment type="caution">
    <text evidence="3">The sequence shown here is derived from an EMBL/GenBank/DDBJ whole genome shotgun (WGS) entry which is preliminary data.</text>
</comment>
<dbReference type="AlphaFoldDB" id="A0A919VPD6"/>
<evidence type="ECO:0000256" key="1">
    <source>
        <dbReference type="SAM" id="MobiDB-lite"/>
    </source>
</evidence>
<dbReference type="Proteomes" id="UP000680865">
    <property type="component" value="Unassembled WGS sequence"/>
</dbReference>
<feature type="compositionally biased region" description="Low complexity" evidence="1">
    <location>
        <begin position="68"/>
        <end position="89"/>
    </location>
</feature>
<keyword evidence="2" id="KW-1133">Transmembrane helix</keyword>
<protein>
    <submittedName>
        <fullName evidence="3">Uncharacterized protein</fullName>
    </submittedName>
</protein>
<accession>A0A919VPD6</accession>
<keyword evidence="4" id="KW-1185">Reference proteome</keyword>